<proteinExistence type="predicted"/>
<reference evidence="2" key="1">
    <citation type="journal article" date="2004" name="Nature">
        <title>Community structure and metabolism through reconstruction of microbial genomes from the environment.</title>
        <authorList>
            <person name="Tyson G.W."/>
            <person name="Chapman J."/>
            <person name="Hugenholtz P."/>
            <person name="Allen E.E."/>
            <person name="Ram R.J."/>
            <person name="Richardson P.M."/>
            <person name="Solovyev V.V."/>
            <person name="Rubin E.M."/>
            <person name="Rokhsar D.S."/>
            <person name="Banfield J.F."/>
        </authorList>
    </citation>
    <scope>NUCLEOTIDE SEQUENCE [LARGE SCALE GENOMIC DNA]</scope>
</reference>
<dbReference type="EMBL" id="DS995259">
    <property type="protein sequence ID" value="EDZ40316.1"/>
    <property type="molecule type" value="Genomic_DNA"/>
</dbReference>
<name>B6AL62_9BACT</name>
<accession>B6AL62</accession>
<feature type="region of interest" description="Disordered" evidence="1">
    <location>
        <begin position="1"/>
        <end position="54"/>
    </location>
</feature>
<organism evidence="2">
    <name type="scientific">Leptospirillum sp. Group II '5-way CG'</name>
    <dbReference type="NCBI Taxonomy" id="419541"/>
    <lineage>
        <taxon>Bacteria</taxon>
        <taxon>Pseudomonadati</taxon>
        <taxon>Nitrospirota</taxon>
        <taxon>Nitrospiria</taxon>
        <taxon>Nitrospirales</taxon>
        <taxon>Nitrospiraceae</taxon>
        <taxon>Leptospirillum</taxon>
    </lineage>
</organism>
<protein>
    <submittedName>
        <fullName evidence="2">Uncharacterized protein</fullName>
    </submittedName>
</protein>
<dbReference type="AlphaFoldDB" id="B6AL62"/>
<evidence type="ECO:0000256" key="1">
    <source>
        <dbReference type="SAM" id="MobiDB-lite"/>
    </source>
</evidence>
<sequence>MSSRQEAKSNVRPQTFSCPLFKNDSRSRLIKKDFSPPSGNPLFASFPQRLPDRF</sequence>
<feature type="compositionally biased region" description="Basic and acidic residues" evidence="1">
    <location>
        <begin position="23"/>
        <end position="34"/>
    </location>
</feature>
<reference evidence="2" key="2">
    <citation type="journal article" date="2008" name="PLoS Biol.">
        <title>Population genomic analysis of strain variation in Leptospirillum group II bacteria involved in acid mine drainage formation.</title>
        <authorList>
            <person name="Simmons S.L."/>
            <person name="Dibartolo G."/>
            <person name="Denef V.J."/>
            <person name="Goltsman D.S."/>
            <person name="Thelen M.P."/>
            <person name="Banfield J.F."/>
        </authorList>
    </citation>
    <scope>NUCLEOTIDE SEQUENCE [LARGE SCALE GENOMIC DNA]</scope>
</reference>
<evidence type="ECO:0000313" key="2">
    <source>
        <dbReference type="EMBL" id="EDZ40316.1"/>
    </source>
</evidence>
<gene>
    <name evidence="2" type="ORF">CGL2_11346097</name>
</gene>